<dbReference type="Gene3D" id="3.90.1150.200">
    <property type="match status" value="1"/>
</dbReference>
<sequence>MHGQSEAKTHDEYIAALDEPRRSEIRALHELVLRTVPELEPTMMGGALGYGPFHYKYASGREGDATLVGIANNKQYISLYVIAANEDEGYIAGSYQSKLPKASIGKGCVRIKRLSDVDLDVVADLLRHAAQVGPAVRGGKAT</sequence>
<dbReference type="SUPFAM" id="SSF159888">
    <property type="entry name" value="YdhG-like"/>
    <property type="match status" value="1"/>
</dbReference>
<dbReference type="Proteomes" id="UP001595699">
    <property type="component" value="Unassembled WGS sequence"/>
</dbReference>
<name>A0ABV7Y7M2_9ACTN</name>
<dbReference type="Pfam" id="PF08818">
    <property type="entry name" value="DUF1801"/>
    <property type="match status" value="1"/>
</dbReference>
<dbReference type="EMBL" id="JBHRZH010000006">
    <property type="protein sequence ID" value="MFC3761270.1"/>
    <property type="molecule type" value="Genomic_DNA"/>
</dbReference>
<reference evidence="3" key="1">
    <citation type="journal article" date="2019" name="Int. J. Syst. Evol. Microbiol.">
        <title>The Global Catalogue of Microorganisms (GCM) 10K type strain sequencing project: providing services to taxonomists for standard genome sequencing and annotation.</title>
        <authorList>
            <consortium name="The Broad Institute Genomics Platform"/>
            <consortium name="The Broad Institute Genome Sequencing Center for Infectious Disease"/>
            <person name="Wu L."/>
            <person name="Ma J."/>
        </authorList>
    </citation>
    <scope>NUCLEOTIDE SEQUENCE [LARGE SCALE GENOMIC DNA]</scope>
    <source>
        <strain evidence="3">CGMCC 4.7241</strain>
    </source>
</reference>
<dbReference type="InterPro" id="IPR014922">
    <property type="entry name" value="YdhG-like"/>
</dbReference>
<protein>
    <submittedName>
        <fullName evidence="2">DUF1801 domain-containing protein</fullName>
    </submittedName>
</protein>
<evidence type="ECO:0000313" key="2">
    <source>
        <dbReference type="EMBL" id="MFC3761270.1"/>
    </source>
</evidence>
<accession>A0ABV7Y7M2</accession>
<organism evidence="2 3">
    <name type="scientific">Tenggerimyces flavus</name>
    <dbReference type="NCBI Taxonomy" id="1708749"/>
    <lineage>
        <taxon>Bacteria</taxon>
        <taxon>Bacillati</taxon>
        <taxon>Actinomycetota</taxon>
        <taxon>Actinomycetes</taxon>
        <taxon>Propionibacteriales</taxon>
        <taxon>Nocardioidaceae</taxon>
        <taxon>Tenggerimyces</taxon>
    </lineage>
</organism>
<proteinExistence type="predicted"/>
<comment type="caution">
    <text evidence="2">The sequence shown here is derived from an EMBL/GenBank/DDBJ whole genome shotgun (WGS) entry which is preliminary data.</text>
</comment>
<keyword evidence="3" id="KW-1185">Reference proteome</keyword>
<feature type="domain" description="YdhG-like" evidence="1">
    <location>
        <begin position="21"/>
        <end position="129"/>
    </location>
</feature>
<evidence type="ECO:0000259" key="1">
    <source>
        <dbReference type="Pfam" id="PF08818"/>
    </source>
</evidence>
<gene>
    <name evidence="2" type="ORF">ACFOUW_10495</name>
</gene>
<dbReference type="RefSeq" id="WP_205117481.1">
    <property type="nucleotide sequence ID" value="NZ_JAFBCM010000001.1"/>
</dbReference>
<evidence type="ECO:0000313" key="3">
    <source>
        <dbReference type="Proteomes" id="UP001595699"/>
    </source>
</evidence>